<evidence type="ECO:0008006" key="3">
    <source>
        <dbReference type="Google" id="ProtNLM"/>
    </source>
</evidence>
<gene>
    <name evidence="1" type="ORF">H8705_01020</name>
</gene>
<dbReference type="Pfam" id="PF14286">
    <property type="entry name" value="DHHW"/>
    <property type="match status" value="1"/>
</dbReference>
<proteinExistence type="predicted"/>
<organism evidence="1 2">
    <name type="scientific">Youxingia wuxianensis</name>
    <dbReference type="NCBI Taxonomy" id="2763678"/>
    <lineage>
        <taxon>Bacteria</taxon>
        <taxon>Bacillati</taxon>
        <taxon>Bacillota</taxon>
        <taxon>Clostridia</taxon>
        <taxon>Eubacteriales</taxon>
        <taxon>Oscillospiraceae</taxon>
        <taxon>Youxingia</taxon>
    </lineage>
</organism>
<sequence length="392" mass="45530">MKKLVKYPLLVLFAAFLIVCSIADMLISRREFSEMENRYLAQRPKFTVKSLVSNQYTLDYEKYINDQFVGRDHWITLKSVSESVLGKIENNGIVYGKEHHMFEKYRTTDERGIKANTGYLNEFLSGYEGNVTFALIPNSYQVLKDLVPRGLVNIDQQSYINQIYSRLEGENLTKLDMFPAMEQAVADAKKDNPSGFGENGQQAYYRTDHHWTTYGAYYGYANYVRSLGMEPIELDLLQGYKRQQEGFYGSYYSKAKLFSTLPDTIDYYEIPVESVTIEGEEKPELYDKEQWGKRDKYAAFLYGNHGVTVIKTKNNQYSQPGEVSRVLVVKDSYANCFVPFLTYNFDEVFVVDLRSLPMKMSELLGQYEFDDILIMYNFMNYASDTNIAKIKY</sequence>
<evidence type="ECO:0000313" key="2">
    <source>
        <dbReference type="Proteomes" id="UP000623678"/>
    </source>
</evidence>
<dbReference type="AlphaFoldDB" id="A0A926EKQ8"/>
<protein>
    <recommendedName>
        <fullName evidence="3">DHHW protein</fullName>
    </recommendedName>
</protein>
<reference evidence="1" key="1">
    <citation type="submission" date="2020-08" db="EMBL/GenBank/DDBJ databases">
        <title>Genome public.</title>
        <authorList>
            <person name="Liu C."/>
            <person name="Sun Q."/>
        </authorList>
    </citation>
    <scope>NUCLEOTIDE SEQUENCE</scope>
    <source>
        <strain evidence="1">NSJ-64</strain>
    </source>
</reference>
<dbReference type="RefSeq" id="WP_262394017.1">
    <property type="nucleotide sequence ID" value="NZ_JACRTD010000001.1"/>
</dbReference>
<dbReference type="Proteomes" id="UP000623678">
    <property type="component" value="Unassembled WGS sequence"/>
</dbReference>
<keyword evidence="2" id="KW-1185">Reference proteome</keyword>
<accession>A0A926EKQ8</accession>
<comment type="caution">
    <text evidence="1">The sequence shown here is derived from an EMBL/GenBank/DDBJ whole genome shotgun (WGS) entry which is preliminary data.</text>
</comment>
<dbReference type="EMBL" id="JACRTD010000001">
    <property type="protein sequence ID" value="MBC8584165.1"/>
    <property type="molecule type" value="Genomic_DNA"/>
</dbReference>
<evidence type="ECO:0000313" key="1">
    <source>
        <dbReference type="EMBL" id="MBC8584165.1"/>
    </source>
</evidence>
<dbReference type="InterPro" id="IPR025945">
    <property type="entry name" value="DHHW"/>
</dbReference>
<name>A0A926EKQ8_9FIRM</name>